<dbReference type="PROSITE" id="PS00140">
    <property type="entry name" value="UCH_1"/>
    <property type="match status" value="1"/>
</dbReference>
<dbReference type="FunFam" id="3.40.532.10:FF:000006">
    <property type="entry name" value="Ubiquitin carboxyl-terminal hydrolase"/>
    <property type="match status" value="1"/>
</dbReference>
<dbReference type="GO" id="GO:0004843">
    <property type="term" value="F:cysteine-type deubiquitinase activity"/>
    <property type="evidence" value="ECO:0007669"/>
    <property type="project" value="UniProtKB-UniRule"/>
</dbReference>
<keyword evidence="11" id="KW-1185">Reference proteome</keyword>
<protein>
    <recommendedName>
        <fullName evidence="8">Ubiquitin carboxyl-terminal hydrolase</fullName>
        <ecNumber evidence="8">3.4.19.12</ecNumber>
    </recommendedName>
</protein>
<evidence type="ECO:0000256" key="3">
    <source>
        <dbReference type="ARBA" id="ARBA00022670"/>
    </source>
</evidence>
<evidence type="ECO:0000256" key="6">
    <source>
        <dbReference type="ARBA" id="ARBA00022807"/>
    </source>
</evidence>
<dbReference type="AlphaFoldDB" id="K0SQB4"/>
<dbReference type="InterPro" id="IPR036959">
    <property type="entry name" value="Peptidase_C12_UCH_sf"/>
</dbReference>
<dbReference type="PANTHER" id="PTHR10589:SF17">
    <property type="entry name" value="UBIQUITIN CARBOXYL-TERMINAL HYDROLASE"/>
    <property type="match status" value="1"/>
</dbReference>
<feature type="active site" description="Proton donor" evidence="7">
    <location>
        <position position="192"/>
    </location>
</feature>
<feature type="site" description="Important for enzyme activity" evidence="7">
    <location>
        <position position="207"/>
    </location>
</feature>
<comment type="similarity">
    <text evidence="2 7 8">Belongs to the peptidase C12 family.</text>
</comment>
<evidence type="ECO:0000256" key="8">
    <source>
        <dbReference type="RuleBase" id="RU361215"/>
    </source>
</evidence>
<dbReference type="eggNOG" id="KOG1415">
    <property type="taxonomic scope" value="Eukaryota"/>
</dbReference>
<dbReference type="InterPro" id="IPR001578">
    <property type="entry name" value="Peptidase_C12_UCH"/>
</dbReference>
<evidence type="ECO:0000256" key="7">
    <source>
        <dbReference type="PROSITE-ProRule" id="PRU01393"/>
    </source>
</evidence>
<dbReference type="PROSITE" id="PS52048">
    <property type="entry name" value="UCH_DOMAIN"/>
    <property type="match status" value="1"/>
</dbReference>
<dbReference type="EC" id="3.4.19.12" evidence="8"/>
<evidence type="ECO:0000313" key="10">
    <source>
        <dbReference type="EMBL" id="EJK67560.1"/>
    </source>
</evidence>
<dbReference type="GO" id="GO:0016579">
    <property type="term" value="P:protein deubiquitination"/>
    <property type="evidence" value="ECO:0007669"/>
    <property type="project" value="TreeGrafter"/>
</dbReference>
<accession>K0SQB4</accession>
<feature type="domain" description="UCH catalytic" evidence="9">
    <location>
        <begin position="22"/>
        <end position="253"/>
    </location>
</feature>
<proteinExistence type="inferred from homology"/>
<name>K0SQB4_THAOC</name>
<sequence length="258" mass="28770">METTVATVADDGQEKATGGEKEWFPLESNPELLNFFSRRLGFDSSAQEFVDVFSTESWALEMIGQPASAVMVLFPTQGDKVKQRRREMHDEAKANSDTSPNLWYAKQRIRNACGTIAVLHALANCPKQIRDSIQQSSWLSSFLHKCPASLPPEEKAEILESDTELERMHDHATGALCNATSRGALGEKVDMHFVTFVCVDGKLYELDGRVDEGPICHGETTQDHLLRDTCDVVKRYMEADPSEMRFTLVALAPKSTDT</sequence>
<dbReference type="GO" id="GO:0006511">
    <property type="term" value="P:ubiquitin-dependent protein catabolic process"/>
    <property type="evidence" value="ECO:0007669"/>
    <property type="project" value="UniProtKB-UniRule"/>
</dbReference>
<dbReference type="InterPro" id="IPR057254">
    <property type="entry name" value="UCH_AS"/>
</dbReference>
<dbReference type="OMA" id="IDLHYVC"/>
<keyword evidence="5 7" id="KW-0378">Hydrolase</keyword>
<evidence type="ECO:0000256" key="2">
    <source>
        <dbReference type="ARBA" id="ARBA00009326"/>
    </source>
</evidence>
<dbReference type="GO" id="GO:0005737">
    <property type="term" value="C:cytoplasm"/>
    <property type="evidence" value="ECO:0007669"/>
    <property type="project" value="TreeGrafter"/>
</dbReference>
<comment type="caution">
    <text evidence="10">The sequence shown here is derived from an EMBL/GenBank/DDBJ whole genome shotgun (WGS) entry which is preliminary data.</text>
</comment>
<evidence type="ECO:0000256" key="4">
    <source>
        <dbReference type="ARBA" id="ARBA00022786"/>
    </source>
</evidence>
<evidence type="ECO:0000259" key="9">
    <source>
        <dbReference type="PROSITE" id="PS52048"/>
    </source>
</evidence>
<reference evidence="10 11" key="1">
    <citation type="journal article" date="2012" name="Genome Biol.">
        <title>Genome and low-iron response of an oceanic diatom adapted to chronic iron limitation.</title>
        <authorList>
            <person name="Lommer M."/>
            <person name="Specht M."/>
            <person name="Roy A.S."/>
            <person name="Kraemer L."/>
            <person name="Andreson R."/>
            <person name="Gutowska M.A."/>
            <person name="Wolf J."/>
            <person name="Bergner S.V."/>
            <person name="Schilhabel M.B."/>
            <person name="Klostermeier U.C."/>
            <person name="Beiko R.G."/>
            <person name="Rosenstiel P."/>
            <person name="Hippler M."/>
            <person name="Laroche J."/>
        </authorList>
    </citation>
    <scope>NUCLEOTIDE SEQUENCE [LARGE SCALE GENOMIC DNA]</scope>
    <source>
        <strain evidence="10 11">CCMP1005</strain>
    </source>
</reference>
<dbReference type="Proteomes" id="UP000266841">
    <property type="component" value="Unassembled WGS sequence"/>
</dbReference>
<dbReference type="PRINTS" id="PR00707">
    <property type="entry name" value="UBCTHYDRLASE"/>
</dbReference>
<comment type="catalytic activity">
    <reaction evidence="1 7 8">
        <text>Thiol-dependent hydrolysis of ester, thioester, amide, peptide and isopeptide bonds formed by the C-terminal Gly of ubiquitin (a 76-residue protein attached to proteins as an intracellular targeting signal).</text>
        <dbReference type="EC" id="3.4.19.12"/>
    </reaction>
</comment>
<keyword evidence="6 7" id="KW-0788">Thiol protease</keyword>
<keyword evidence="4 7" id="KW-0833">Ubl conjugation pathway</keyword>
<evidence type="ECO:0000256" key="1">
    <source>
        <dbReference type="ARBA" id="ARBA00000707"/>
    </source>
</evidence>
<evidence type="ECO:0000256" key="5">
    <source>
        <dbReference type="ARBA" id="ARBA00022801"/>
    </source>
</evidence>
<dbReference type="PANTHER" id="PTHR10589">
    <property type="entry name" value="UBIQUITIN CARBOXYL-TERMINAL HYDROLASE"/>
    <property type="match status" value="1"/>
</dbReference>
<feature type="site" description="Transition state stabilizer" evidence="7">
    <location>
        <position position="107"/>
    </location>
</feature>
<dbReference type="Pfam" id="PF01088">
    <property type="entry name" value="Peptidase_C12"/>
    <property type="match status" value="1"/>
</dbReference>
<dbReference type="SUPFAM" id="SSF54001">
    <property type="entry name" value="Cysteine proteinases"/>
    <property type="match status" value="1"/>
</dbReference>
<dbReference type="Gene3D" id="3.40.532.10">
    <property type="entry name" value="Peptidase C12, ubiquitin carboxyl-terminal hydrolase"/>
    <property type="match status" value="1"/>
</dbReference>
<dbReference type="InterPro" id="IPR038765">
    <property type="entry name" value="Papain-like_cys_pep_sf"/>
</dbReference>
<dbReference type="OrthoDB" id="427186at2759"/>
<feature type="active site" description="Nucleophile" evidence="7">
    <location>
        <position position="113"/>
    </location>
</feature>
<organism evidence="10 11">
    <name type="scientific">Thalassiosira oceanica</name>
    <name type="common">Marine diatom</name>
    <dbReference type="NCBI Taxonomy" id="159749"/>
    <lineage>
        <taxon>Eukaryota</taxon>
        <taxon>Sar</taxon>
        <taxon>Stramenopiles</taxon>
        <taxon>Ochrophyta</taxon>
        <taxon>Bacillariophyta</taxon>
        <taxon>Coscinodiscophyceae</taxon>
        <taxon>Thalassiosirophycidae</taxon>
        <taxon>Thalassiosirales</taxon>
        <taxon>Thalassiosiraceae</taxon>
        <taxon>Thalassiosira</taxon>
    </lineage>
</organism>
<evidence type="ECO:0000313" key="11">
    <source>
        <dbReference type="Proteomes" id="UP000266841"/>
    </source>
</evidence>
<keyword evidence="3 7" id="KW-0645">Protease</keyword>
<gene>
    <name evidence="10" type="ORF">THAOC_11386</name>
</gene>
<dbReference type="EMBL" id="AGNL01012930">
    <property type="protein sequence ID" value="EJK67560.1"/>
    <property type="molecule type" value="Genomic_DNA"/>
</dbReference>